<dbReference type="NCBIfam" id="TIGR00113">
    <property type="entry name" value="queA"/>
    <property type="match status" value="1"/>
</dbReference>
<keyword evidence="4 13" id="KW-0963">Cytoplasm</keyword>
<dbReference type="AlphaFoldDB" id="A0A193GMJ7"/>
<comment type="pathway">
    <text evidence="2 13">tRNA modification; tRNA-queuosine biosynthesis.</text>
</comment>
<dbReference type="GO" id="GO:0051075">
    <property type="term" value="F:S-adenosylmethionine:tRNA ribosyltransferase-isomerase activity"/>
    <property type="evidence" value="ECO:0007669"/>
    <property type="project" value="UniProtKB-EC"/>
</dbReference>
<dbReference type="NCBIfam" id="NF001140">
    <property type="entry name" value="PRK00147.1"/>
    <property type="match status" value="1"/>
</dbReference>
<dbReference type="Gene3D" id="3.40.1780.10">
    <property type="entry name" value="QueA-like"/>
    <property type="match status" value="1"/>
</dbReference>
<evidence type="ECO:0000256" key="8">
    <source>
        <dbReference type="ARBA" id="ARBA00052751"/>
    </source>
</evidence>
<evidence type="ECO:0000256" key="10">
    <source>
        <dbReference type="ARBA" id="ARBA00066503"/>
    </source>
</evidence>
<proteinExistence type="inferred from homology"/>
<keyword evidence="5 13" id="KW-0808">Transferase</keyword>
<dbReference type="InterPro" id="IPR042118">
    <property type="entry name" value="QueA_dom1"/>
</dbReference>
<dbReference type="PANTHER" id="PTHR30307:SF0">
    <property type="entry name" value="S-ADENOSYLMETHIONINE:TRNA RIBOSYLTRANSFERASE-ISOMERASE"/>
    <property type="match status" value="1"/>
</dbReference>
<dbReference type="GO" id="GO:0005737">
    <property type="term" value="C:cytoplasm"/>
    <property type="evidence" value="ECO:0007669"/>
    <property type="project" value="UniProtKB-SubCell"/>
</dbReference>
<dbReference type="Pfam" id="PF02547">
    <property type="entry name" value="Queuosine_synth"/>
    <property type="match status" value="1"/>
</dbReference>
<keyword evidence="14" id="KW-0413">Isomerase</keyword>
<evidence type="ECO:0000313" key="14">
    <source>
        <dbReference type="EMBL" id="ANN80671.1"/>
    </source>
</evidence>
<dbReference type="HAMAP" id="MF_00113">
    <property type="entry name" value="QueA"/>
    <property type="match status" value="1"/>
</dbReference>
<name>A0A193GMJ7_9BORD</name>
<accession>A0A193GMJ7</accession>
<dbReference type="STRING" id="463014.BAU07_21595"/>
<sequence length="354" mass="37995">MASRVRVSTSHPSYSLSDFDYELPPELIAQHPSAERGGSRLLHLDAHGGLHDRHFGDIAALLRPGDLLVFNDTRVIKARLAGRKASGGKIEVLVERIVGPRQALAHVRASKSPGPGTVLHLADAFDAVVAGREGELFDLRFPDDVLKLLDAHGATPLPPYITHAADAEDEARYQTVYAREPGAVAAPTAGLHFDLPMLDRLQAAGVARAFVTLHVGAGTFQPVRVENIADHVMHAEWYTVPQATVDAIAGARAAGGRVIAVGTTSARALESAAAQRMPLQASQGDTRLFITPGYRFQVLDGLITNFHLPQSTLLMMVSALAGMDPIRRAYAHAVAQRYRFFSYGDAMLIEAAAA</sequence>
<dbReference type="EMBL" id="CP016172">
    <property type="protein sequence ID" value="ANN80671.1"/>
    <property type="molecule type" value="Genomic_DNA"/>
</dbReference>
<reference evidence="14 15" key="1">
    <citation type="submission" date="2016-06" db="EMBL/GenBank/DDBJ databases">
        <title>Complete genome sequences of Bordetella bronchialis and Bordetella flabilis.</title>
        <authorList>
            <person name="LiPuma J.J."/>
            <person name="Spilker T."/>
        </authorList>
    </citation>
    <scope>NUCLEOTIDE SEQUENCE [LARGE SCALE GENOMIC DNA]</scope>
    <source>
        <strain evidence="14 15">AU10664</strain>
    </source>
</reference>
<dbReference type="InterPro" id="IPR042119">
    <property type="entry name" value="QueA_dom2"/>
</dbReference>
<dbReference type="OrthoDB" id="9805933at2"/>
<evidence type="ECO:0000256" key="13">
    <source>
        <dbReference type="HAMAP-Rule" id="MF_00113"/>
    </source>
</evidence>
<gene>
    <name evidence="13" type="primary">queA</name>
    <name evidence="14" type="ORF">BAU07_21595</name>
</gene>
<comment type="subunit">
    <text evidence="3 13">Monomer.</text>
</comment>
<dbReference type="Proteomes" id="UP000091926">
    <property type="component" value="Chromosome"/>
</dbReference>
<comment type="subcellular location">
    <subcellularLocation>
        <location evidence="1 13">Cytoplasm</location>
    </subcellularLocation>
</comment>
<evidence type="ECO:0000256" key="2">
    <source>
        <dbReference type="ARBA" id="ARBA00004691"/>
    </source>
</evidence>
<organism evidence="14 15">
    <name type="scientific">Bordetella flabilis</name>
    <dbReference type="NCBI Taxonomy" id="463014"/>
    <lineage>
        <taxon>Bacteria</taxon>
        <taxon>Pseudomonadati</taxon>
        <taxon>Pseudomonadota</taxon>
        <taxon>Betaproteobacteria</taxon>
        <taxon>Burkholderiales</taxon>
        <taxon>Alcaligenaceae</taxon>
        <taxon>Bordetella</taxon>
    </lineage>
</organism>
<comment type="function">
    <text evidence="13">Transfers and isomerizes the ribose moiety from AdoMet to the 7-aminomethyl group of 7-deazaguanine (preQ1-tRNA) to give epoxyqueuosine (oQ-tRNA).</text>
</comment>
<dbReference type="PANTHER" id="PTHR30307">
    <property type="entry name" value="S-ADENOSYLMETHIONINE:TRNA RIBOSYLTRANSFERASE-ISOMERASE"/>
    <property type="match status" value="1"/>
</dbReference>
<comment type="catalytic activity">
    <reaction evidence="8 13">
        <text>7-aminomethyl-7-carbaguanosine(34) in tRNA + S-adenosyl-L-methionine = epoxyqueuosine(34) in tRNA + adenine + L-methionine + 2 H(+)</text>
        <dbReference type="Rhea" id="RHEA:32155"/>
        <dbReference type="Rhea" id="RHEA-COMP:10342"/>
        <dbReference type="Rhea" id="RHEA-COMP:18582"/>
        <dbReference type="ChEBI" id="CHEBI:15378"/>
        <dbReference type="ChEBI" id="CHEBI:16708"/>
        <dbReference type="ChEBI" id="CHEBI:57844"/>
        <dbReference type="ChEBI" id="CHEBI:59789"/>
        <dbReference type="ChEBI" id="CHEBI:82833"/>
        <dbReference type="ChEBI" id="CHEBI:194443"/>
        <dbReference type="EC" id="2.4.99.17"/>
    </reaction>
</comment>
<evidence type="ECO:0000256" key="4">
    <source>
        <dbReference type="ARBA" id="ARBA00022490"/>
    </source>
</evidence>
<evidence type="ECO:0000256" key="1">
    <source>
        <dbReference type="ARBA" id="ARBA00004496"/>
    </source>
</evidence>
<dbReference type="InterPro" id="IPR036100">
    <property type="entry name" value="QueA_sf"/>
</dbReference>
<comment type="similarity">
    <text evidence="9 13">Belongs to the QueA family.</text>
</comment>
<evidence type="ECO:0000256" key="9">
    <source>
        <dbReference type="ARBA" id="ARBA00061210"/>
    </source>
</evidence>
<keyword evidence="15" id="KW-1185">Reference proteome</keyword>
<dbReference type="InterPro" id="IPR003699">
    <property type="entry name" value="QueA"/>
</dbReference>
<dbReference type="EC" id="2.4.99.17" evidence="10 13"/>
<evidence type="ECO:0000256" key="3">
    <source>
        <dbReference type="ARBA" id="ARBA00011245"/>
    </source>
</evidence>
<evidence type="ECO:0000256" key="11">
    <source>
        <dbReference type="ARBA" id="ARBA00069325"/>
    </source>
</evidence>
<keyword evidence="6 13" id="KW-0949">S-adenosyl-L-methionine</keyword>
<dbReference type="SUPFAM" id="SSF111337">
    <property type="entry name" value="QueA-like"/>
    <property type="match status" value="1"/>
</dbReference>
<dbReference type="UniPathway" id="UPA00392"/>
<dbReference type="Gene3D" id="2.40.10.240">
    <property type="entry name" value="QueA-like"/>
    <property type="match status" value="1"/>
</dbReference>
<evidence type="ECO:0000256" key="6">
    <source>
        <dbReference type="ARBA" id="ARBA00022691"/>
    </source>
</evidence>
<evidence type="ECO:0000256" key="12">
    <source>
        <dbReference type="ARBA" id="ARBA00076160"/>
    </source>
</evidence>
<dbReference type="KEGG" id="bfz:BAU07_21595"/>
<evidence type="ECO:0000256" key="7">
    <source>
        <dbReference type="ARBA" id="ARBA00022785"/>
    </source>
</evidence>
<dbReference type="GO" id="GO:0008616">
    <property type="term" value="P:tRNA queuosine(34) biosynthetic process"/>
    <property type="evidence" value="ECO:0007669"/>
    <property type="project" value="UniProtKB-UniRule"/>
</dbReference>
<dbReference type="FunFam" id="3.40.1780.10:FF:000001">
    <property type="entry name" value="S-adenosylmethionine:tRNA ribosyltransferase-isomerase"/>
    <property type="match status" value="1"/>
</dbReference>
<evidence type="ECO:0000313" key="15">
    <source>
        <dbReference type="Proteomes" id="UP000091926"/>
    </source>
</evidence>
<protein>
    <recommendedName>
        <fullName evidence="11 13">S-adenosylmethionine:tRNA ribosyltransferase-isomerase</fullName>
        <ecNumber evidence="10 13">2.4.99.17</ecNumber>
    </recommendedName>
    <alternativeName>
        <fullName evidence="12 13">Queuosine biosynthesis protein QueA</fullName>
    </alternativeName>
</protein>
<keyword evidence="7 13" id="KW-0671">Queuosine biosynthesis</keyword>
<evidence type="ECO:0000256" key="5">
    <source>
        <dbReference type="ARBA" id="ARBA00022679"/>
    </source>
</evidence>